<keyword evidence="7" id="KW-0813">Transport</keyword>
<comment type="subunit">
    <text evidence="7">Homoheptamer.</text>
</comment>
<keyword evidence="7" id="KW-0997">Cell inner membrane</keyword>
<evidence type="ECO:0000256" key="4">
    <source>
        <dbReference type="ARBA" id="ARBA00022692"/>
    </source>
</evidence>
<dbReference type="Gene3D" id="1.10.287.1260">
    <property type="match status" value="1"/>
</dbReference>
<dbReference type="Pfam" id="PF21082">
    <property type="entry name" value="MS_channel_3rd"/>
    <property type="match status" value="1"/>
</dbReference>
<comment type="function">
    <text evidence="7">Mechanosensitive channel that participates in the regulation of osmotic pressure changes within the cell, opening in response to stretch forces in the membrane lipid bilayer, without the need for other proteins. Contributes to normal resistance to hypoosmotic shock. Forms an ion channel of 1.0 nanosiemens conductance with a slight preference for anions.</text>
</comment>
<keyword evidence="7" id="KW-0407">Ion channel</keyword>
<dbReference type="RefSeq" id="WP_138862952.1">
    <property type="nucleotide sequence ID" value="NZ_VCPC01000001.1"/>
</dbReference>
<keyword evidence="4 7" id="KW-0812">Transmembrane</keyword>
<evidence type="ECO:0000259" key="10">
    <source>
        <dbReference type="Pfam" id="PF21088"/>
    </source>
</evidence>
<dbReference type="InterPro" id="IPR049278">
    <property type="entry name" value="MS_channel_C"/>
</dbReference>
<evidence type="ECO:0000256" key="6">
    <source>
        <dbReference type="ARBA" id="ARBA00023136"/>
    </source>
</evidence>
<accession>A0ABY2XEZ7</accession>
<feature type="domain" description="Mechanosensitive ion channel MscS C-terminal" evidence="9">
    <location>
        <begin position="188"/>
        <end position="269"/>
    </location>
</feature>
<evidence type="ECO:0000259" key="8">
    <source>
        <dbReference type="Pfam" id="PF00924"/>
    </source>
</evidence>
<proteinExistence type="inferred from homology"/>
<feature type="domain" description="Mechanosensitive ion channel MscS" evidence="8">
    <location>
        <begin position="115"/>
        <end position="180"/>
    </location>
</feature>
<dbReference type="InterPro" id="IPR011066">
    <property type="entry name" value="MscS_channel_C_sf"/>
</dbReference>
<keyword evidence="7" id="KW-0406">Ion transport</keyword>
<comment type="caution">
    <text evidence="7">Lacks conserved residue(s) required for the propagation of feature annotation.</text>
</comment>
<evidence type="ECO:0000313" key="12">
    <source>
        <dbReference type="Proteomes" id="UP001191082"/>
    </source>
</evidence>
<gene>
    <name evidence="11" type="ORF">FGK64_06565</name>
</gene>
<dbReference type="Gene3D" id="2.30.30.60">
    <property type="match status" value="1"/>
</dbReference>
<dbReference type="PANTHER" id="PTHR30221:SF1">
    <property type="entry name" value="SMALL-CONDUCTANCE MECHANOSENSITIVE CHANNEL"/>
    <property type="match status" value="1"/>
</dbReference>
<evidence type="ECO:0000259" key="9">
    <source>
        <dbReference type="Pfam" id="PF21082"/>
    </source>
</evidence>
<dbReference type="SUPFAM" id="SSF82861">
    <property type="entry name" value="Mechanosensitive channel protein MscS (YggB), transmembrane region"/>
    <property type="match status" value="1"/>
</dbReference>
<dbReference type="InterPro" id="IPR011014">
    <property type="entry name" value="MscS_channel_TM-2"/>
</dbReference>
<name>A0ABY2XEZ7_9RHOB</name>
<keyword evidence="5 7" id="KW-1133">Transmembrane helix</keyword>
<dbReference type="EMBL" id="VCPC01000001">
    <property type="protein sequence ID" value="TMV15610.1"/>
    <property type="molecule type" value="Genomic_DNA"/>
</dbReference>
<evidence type="ECO:0000256" key="2">
    <source>
        <dbReference type="ARBA" id="ARBA00008017"/>
    </source>
</evidence>
<keyword evidence="6 7" id="KW-0472">Membrane</keyword>
<keyword evidence="12" id="KW-1185">Reference proteome</keyword>
<dbReference type="Gene3D" id="3.30.70.100">
    <property type="match status" value="1"/>
</dbReference>
<evidence type="ECO:0000256" key="7">
    <source>
        <dbReference type="RuleBase" id="RU369025"/>
    </source>
</evidence>
<sequence>MQDLLNTEIYVGNTLGDLLTLEFLASLAGSVLAAIAILLVGWMLASWVHRRVQAIGERHAHLDVTLFDFLGSVLRYTILAFTALFVLNTFGVRTTSIVAMIGAAGLAVGLALQGTLSNVAAGVMLIFFRPIKTGDFVEVNGEMGTVKSITLNYTELASLGNVQIIVPNSEVWGNTITNYSVYPTRRAEWTFGVGYGVNLKQAEQVIRDAITSDARTHDDPALFIQVNNLGDSSVDFLVRAWCDSAEYFQYQADMKRAVKEALDKAGVDIPFPTRTIVGTLEQPEQTDQAEQAA</sequence>
<dbReference type="SUPFAM" id="SSF50182">
    <property type="entry name" value="Sm-like ribonucleoproteins"/>
    <property type="match status" value="1"/>
</dbReference>
<feature type="domain" description="Mechanosensitive ion channel transmembrane helices 2/3" evidence="10">
    <location>
        <begin position="73"/>
        <end position="113"/>
    </location>
</feature>
<feature type="transmembrane region" description="Helical" evidence="7">
    <location>
        <begin position="23"/>
        <end position="45"/>
    </location>
</feature>
<feature type="transmembrane region" description="Helical" evidence="7">
    <location>
        <begin position="99"/>
        <end position="128"/>
    </location>
</feature>
<evidence type="ECO:0000313" key="11">
    <source>
        <dbReference type="EMBL" id="TMV15610.1"/>
    </source>
</evidence>
<evidence type="ECO:0000256" key="1">
    <source>
        <dbReference type="ARBA" id="ARBA00004651"/>
    </source>
</evidence>
<dbReference type="InterPro" id="IPR049142">
    <property type="entry name" value="MS_channel_1st"/>
</dbReference>
<dbReference type="InterPro" id="IPR023408">
    <property type="entry name" value="MscS_beta-dom_sf"/>
</dbReference>
<dbReference type="Pfam" id="PF00924">
    <property type="entry name" value="MS_channel_2nd"/>
    <property type="match status" value="1"/>
</dbReference>
<keyword evidence="3" id="KW-1003">Cell membrane</keyword>
<dbReference type="Proteomes" id="UP001191082">
    <property type="component" value="Unassembled WGS sequence"/>
</dbReference>
<comment type="caution">
    <text evidence="11">The sequence shown here is derived from an EMBL/GenBank/DDBJ whole genome shotgun (WGS) entry which is preliminary data.</text>
</comment>
<organism evidence="11 12">
    <name type="scientific">Arenibacterium halophilum</name>
    <dbReference type="NCBI Taxonomy" id="2583821"/>
    <lineage>
        <taxon>Bacteria</taxon>
        <taxon>Pseudomonadati</taxon>
        <taxon>Pseudomonadota</taxon>
        <taxon>Alphaproteobacteria</taxon>
        <taxon>Rhodobacterales</taxon>
        <taxon>Paracoccaceae</taxon>
        <taxon>Arenibacterium</taxon>
    </lineage>
</organism>
<comment type="similarity">
    <text evidence="2 7">Belongs to the MscS (TC 1.A.23) family.</text>
</comment>
<reference evidence="11 12" key="1">
    <citation type="submission" date="2019-05" db="EMBL/GenBank/DDBJ databases">
        <title>Marivita sp. nov. isolated from sea sediment.</title>
        <authorList>
            <person name="Kim W."/>
        </authorList>
    </citation>
    <scope>NUCLEOTIDE SEQUENCE [LARGE SCALE GENOMIC DNA]</scope>
    <source>
        <strain evidence="11 12">CAU 1492</strain>
    </source>
</reference>
<dbReference type="InterPro" id="IPR006685">
    <property type="entry name" value="MscS_channel_2nd"/>
</dbReference>
<feature type="transmembrane region" description="Helical" evidence="7">
    <location>
        <begin position="66"/>
        <end position="87"/>
    </location>
</feature>
<dbReference type="SUPFAM" id="SSF82689">
    <property type="entry name" value="Mechanosensitive channel protein MscS (YggB), C-terminal domain"/>
    <property type="match status" value="1"/>
</dbReference>
<dbReference type="PANTHER" id="PTHR30221">
    <property type="entry name" value="SMALL-CONDUCTANCE MECHANOSENSITIVE CHANNEL"/>
    <property type="match status" value="1"/>
</dbReference>
<dbReference type="InterPro" id="IPR045275">
    <property type="entry name" value="MscS_archaea/bacteria_type"/>
</dbReference>
<comment type="subcellular location">
    <subcellularLocation>
        <location evidence="7">Cell inner membrane</location>
        <topology evidence="7">Multi-pass membrane protein</topology>
    </subcellularLocation>
    <subcellularLocation>
        <location evidence="1">Cell membrane</location>
        <topology evidence="1">Multi-pass membrane protein</topology>
    </subcellularLocation>
</comment>
<protein>
    <recommendedName>
        <fullName evidence="7">Small-conductance mechanosensitive channel</fullName>
    </recommendedName>
</protein>
<evidence type="ECO:0000256" key="5">
    <source>
        <dbReference type="ARBA" id="ARBA00022989"/>
    </source>
</evidence>
<dbReference type="InterPro" id="IPR010920">
    <property type="entry name" value="LSM_dom_sf"/>
</dbReference>
<evidence type="ECO:0000256" key="3">
    <source>
        <dbReference type="ARBA" id="ARBA00022475"/>
    </source>
</evidence>
<dbReference type="Pfam" id="PF21088">
    <property type="entry name" value="MS_channel_1st"/>
    <property type="match status" value="1"/>
</dbReference>